<dbReference type="OrthoDB" id="10401871at2759"/>
<organism evidence="2 3">
    <name type="scientific">Nephila pilipes</name>
    <name type="common">Giant wood spider</name>
    <name type="synonym">Nephila maculata</name>
    <dbReference type="NCBI Taxonomy" id="299642"/>
    <lineage>
        <taxon>Eukaryota</taxon>
        <taxon>Metazoa</taxon>
        <taxon>Ecdysozoa</taxon>
        <taxon>Arthropoda</taxon>
        <taxon>Chelicerata</taxon>
        <taxon>Arachnida</taxon>
        <taxon>Araneae</taxon>
        <taxon>Araneomorphae</taxon>
        <taxon>Entelegynae</taxon>
        <taxon>Araneoidea</taxon>
        <taxon>Nephilidae</taxon>
        <taxon>Nephila</taxon>
    </lineage>
</organism>
<name>A0A8X6PZP5_NEPPI</name>
<evidence type="ECO:0000313" key="2">
    <source>
        <dbReference type="EMBL" id="GFT98163.1"/>
    </source>
</evidence>
<comment type="caution">
    <text evidence="2">The sequence shown here is derived from an EMBL/GenBank/DDBJ whole genome shotgun (WGS) entry which is preliminary data.</text>
</comment>
<dbReference type="Proteomes" id="UP000887013">
    <property type="component" value="Unassembled WGS sequence"/>
</dbReference>
<feature type="region of interest" description="Disordered" evidence="1">
    <location>
        <begin position="38"/>
        <end position="60"/>
    </location>
</feature>
<proteinExistence type="predicted"/>
<evidence type="ECO:0000313" key="3">
    <source>
        <dbReference type="Proteomes" id="UP000887013"/>
    </source>
</evidence>
<protein>
    <submittedName>
        <fullName evidence="2">Uncharacterized protein</fullName>
    </submittedName>
</protein>
<keyword evidence="3" id="KW-1185">Reference proteome</keyword>
<gene>
    <name evidence="2" type="ORF">NPIL_352431</name>
</gene>
<reference evidence="2" key="1">
    <citation type="submission" date="2020-08" db="EMBL/GenBank/DDBJ databases">
        <title>Multicomponent nature underlies the extraordinary mechanical properties of spider dragline silk.</title>
        <authorList>
            <person name="Kono N."/>
            <person name="Nakamura H."/>
            <person name="Mori M."/>
            <person name="Yoshida Y."/>
            <person name="Ohtoshi R."/>
            <person name="Malay A.D."/>
            <person name="Moran D.A.P."/>
            <person name="Tomita M."/>
            <person name="Numata K."/>
            <person name="Arakawa K."/>
        </authorList>
    </citation>
    <scope>NUCLEOTIDE SEQUENCE</scope>
</reference>
<accession>A0A8X6PZP5</accession>
<evidence type="ECO:0000256" key="1">
    <source>
        <dbReference type="SAM" id="MobiDB-lite"/>
    </source>
</evidence>
<dbReference type="EMBL" id="BMAW01075711">
    <property type="protein sequence ID" value="GFT98163.1"/>
    <property type="molecule type" value="Genomic_DNA"/>
</dbReference>
<sequence length="105" mass="11872">MWLPPQDNSSVPHPSMPCRYDLYSLRLTSNGVWSVRTNAPGGMRKGIDGQTEAGSMSKTDDPWGMLFTTAIRFPPSLDTGRRSEAGRRGRIVPVSSFFWHRYIIR</sequence>
<dbReference type="AlphaFoldDB" id="A0A8X6PZP5"/>